<proteinExistence type="predicted"/>
<keyword evidence="8" id="KW-1185">Reference proteome</keyword>
<dbReference type="OrthoDB" id="6399635at2"/>
<dbReference type="Gene3D" id="3.40.30.10">
    <property type="entry name" value="Glutaredoxin"/>
    <property type="match status" value="1"/>
</dbReference>
<dbReference type="AlphaFoldDB" id="A0A512RL70"/>
<dbReference type="Pfam" id="PF00578">
    <property type="entry name" value="AhpC-TSA"/>
    <property type="match status" value="1"/>
</dbReference>
<protein>
    <submittedName>
        <fullName evidence="7">Thiol:disulfide interchange protein</fullName>
    </submittedName>
</protein>
<keyword evidence="5" id="KW-0732">Signal</keyword>
<evidence type="ECO:0000313" key="8">
    <source>
        <dbReference type="Proteomes" id="UP000321436"/>
    </source>
</evidence>
<comment type="caution">
    <text evidence="7">The sequence shown here is derived from an EMBL/GenBank/DDBJ whole genome shotgun (WGS) entry which is preliminary data.</text>
</comment>
<comment type="subcellular location">
    <subcellularLocation>
        <location evidence="1">Cell envelope</location>
    </subcellularLocation>
</comment>
<dbReference type="GO" id="GO:0017004">
    <property type="term" value="P:cytochrome complex assembly"/>
    <property type="evidence" value="ECO:0007669"/>
    <property type="project" value="UniProtKB-KW"/>
</dbReference>
<dbReference type="PROSITE" id="PS00194">
    <property type="entry name" value="THIOREDOXIN_1"/>
    <property type="match status" value="1"/>
</dbReference>
<keyword evidence="2" id="KW-0201">Cytochrome c-type biogenesis</keyword>
<dbReference type="GO" id="GO:0016209">
    <property type="term" value="F:antioxidant activity"/>
    <property type="evidence" value="ECO:0007669"/>
    <property type="project" value="InterPro"/>
</dbReference>
<dbReference type="CDD" id="cd02966">
    <property type="entry name" value="TlpA_like_family"/>
    <property type="match status" value="1"/>
</dbReference>
<evidence type="ECO:0000256" key="5">
    <source>
        <dbReference type="SAM" id="SignalP"/>
    </source>
</evidence>
<dbReference type="PANTHER" id="PTHR42852:SF6">
    <property type="entry name" value="THIOL:DISULFIDE INTERCHANGE PROTEIN DSBE"/>
    <property type="match status" value="1"/>
</dbReference>
<feature type="signal peptide" evidence="5">
    <location>
        <begin position="1"/>
        <end position="21"/>
    </location>
</feature>
<dbReference type="InterPro" id="IPR050553">
    <property type="entry name" value="Thioredoxin_ResA/DsbE_sf"/>
</dbReference>
<dbReference type="GO" id="GO:0030313">
    <property type="term" value="C:cell envelope"/>
    <property type="evidence" value="ECO:0007669"/>
    <property type="project" value="UniProtKB-SubCell"/>
</dbReference>
<organism evidence="7 8">
    <name type="scientific">Chitinophaga cymbidii</name>
    <dbReference type="NCBI Taxonomy" id="1096750"/>
    <lineage>
        <taxon>Bacteria</taxon>
        <taxon>Pseudomonadati</taxon>
        <taxon>Bacteroidota</taxon>
        <taxon>Chitinophagia</taxon>
        <taxon>Chitinophagales</taxon>
        <taxon>Chitinophagaceae</taxon>
        <taxon>Chitinophaga</taxon>
    </lineage>
</organism>
<dbReference type="EMBL" id="BKAU01000002">
    <property type="protein sequence ID" value="GEP96400.1"/>
    <property type="molecule type" value="Genomic_DNA"/>
</dbReference>
<dbReference type="InterPro" id="IPR013766">
    <property type="entry name" value="Thioredoxin_domain"/>
</dbReference>
<dbReference type="RefSeq" id="WP_146862369.1">
    <property type="nucleotide sequence ID" value="NZ_BKAU01000002.1"/>
</dbReference>
<dbReference type="InterPro" id="IPR036249">
    <property type="entry name" value="Thioredoxin-like_sf"/>
</dbReference>
<dbReference type="InterPro" id="IPR000866">
    <property type="entry name" value="AhpC/TSA"/>
</dbReference>
<name>A0A512RL70_9BACT</name>
<keyword evidence="4" id="KW-0676">Redox-active center</keyword>
<feature type="chain" id="PRO_5022244681" evidence="5">
    <location>
        <begin position="22"/>
        <end position="362"/>
    </location>
</feature>
<evidence type="ECO:0000256" key="3">
    <source>
        <dbReference type="ARBA" id="ARBA00023157"/>
    </source>
</evidence>
<dbReference type="Proteomes" id="UP000321436">
    <property type="component" value="Unassembled WGS sequence"/>
</dbReference>
<sequence length="362" mass="40084">MKNVTLLVLCMAAAIATSAQFTVKGKISGADSLHLVFLSEDGQTRDTVQLFDEGEFSFTTKHKPGKDDMFALLLEGLPAPMLFLAEQPLVEVEGEKQHFPVAAVQAGQQTQWMQEYHLAYQSVIQKAMKLNMEAAGIEGDDEAGKEAFRQKAQAFEKEVLMTGLTFIKDHPKAHASLFLLMNELKSRLTEEQFIELFKGLDPGVKNSRLGKSVAAQVAAMEQSTKASGEAIEFEQKDPQGKLVKLSSFRGKYVLIDFWASWCGPCRMENPNVVAAYHQFKDKNFTILGVSLDKSRGDWLEAIEQDGLVWTQVSDLKGWGNEAAQLYGVRGIPQNFLIDPKGKVIATNLRGKALEQKLAAILQ</sequence>
<dbReference type="InterPro" id="IPR017937">
    <property type="entry name" value="Thioredoxin_CS"/>
</dbReference>
<evidence type="ECO:0000256" key="2">
    <source>
        <dbReference type="ARBA" id="ARBA00022748"/>
    </source>
</evidence>
<evidence type="ECO:0000313" key="7">
    <source>
        <dbReference type="EMBL" id="GEP96400.1"/>
    </source>
</evidence>
<evidence type="ECO:0000256" key="1">
    <source>
        <dbReference type="ARBA" id="ARBA00004196"/>
    </source>
</evidence>
<accession>A0A512RL70</accession>
<dbReference type="SUPFAM" id="SSF52833">
    <property type="entry name" value="Thioredoxin-like"/>
    <property type="match status" value="1"/>
</dbReference>
<gene>
    <name evidence="7" type="ORF">CCY01nite_26600</name>
</gene>
<keyword evidence="3" id="KW-1015">Disulfide bond</keyword>
<feature type="domain" description="Thioredoxin" evidence="6">
    <location>
        <begin position="224"/>
        <end position="362"/>
    </location>
</feature>
<dbReference type="PROSITE" id="PS51352">
    <property type="entry name" value="THIOREDOXIN_2"/>
    <property type="match status" value="1"/>
</dbReference>
<dbReference type="PANTHER" id="PTHR42852">
    <property type="entry name" value="THIOL:DISULFIDE INTERCHANGE PROTEIN DSBE"/>
    <property type="match status" value="1"/>
</dbReference>
<reference evidence="7 8" key="1">
    <citation type="submission" date="2019-07" db="EMBL/GenBank/DDBJ databases">
        <title>Whole genome shotgun sequence of Chitinophaga cymbidii NBRC 109752.</title>
        <authorList>
            <person name="Hosoyama A."/>
            <person name="Uohara A."/>
            <person name="Ohji S."/>
            <person name="Ichikawa N."/>
        </authorList>
    </citation>
    <scope>NUCLEOTIDE SEQUENCE [LARGE SCALE GENOMIC DNA]</scope>
    <source>
        <strain evidence="7 8">NBRC 109752</strain>
    </source>
</reference>
<evidence type="ECO:0000259" key="6">
    <source>
        <dbReference type="PROSITE" id="PS51352"/>
    </source>
</evidence>
<evidence type="ECO:0000256" key="4">
    <source>
        <dbReference type="ARBA" id="ARBA00023284"/>
    </source>
</evidence>
<dbReference type="GO" id="GO:0016491">
    <property type="term" value="F:oxidoreductase activity"/>
    <property type="evidence" value="ECO:0007669"/>
    <property type="project" value="InterPro"/>
</dbReference>